<dbReference type="Proteomes" id="UP000249248">
    <property type="component" value="Unassembled WGS sequence"/>
</dbReference>
<dbReference type="AlphaFoldDB" id="A0A2W1NH83"/>
<comment type="similarity">
    <text evidence="1 7">Belongs to the peptidase S8 family.</text>
</comment>
<evidence type="ECO:0000259" key="8">
    <source>
        <dbReference type="Pfam" id="PF00082"/>
    </source>
</evidence>
<dbReference type="PANTHER" id="PTHR43806:SF11">
    <property type="entry name" value="CEREVISIN-RELATED"/>
    <property type="match status" value="1"/>
</dbReference>
<evidence type="ECO:0000256" key="4">
    <source>
        <dbReference type="ARBA" id="ARBA00022801"/>
    </source>
</evidence>
<keyword evidence="4 7" id="KW-0378">Hydrolase</keyword>
<dbReference type="PROSITE" id="PS00137">
    <property type="entry name" value="SUBTILASE_HIS"/>
    <property type="match status" value="1"/>
</dbReference>
<dbReference type="EMBL" id="QKSB01000004">
    <property type="protein sequence ID" value="PZE17356.1"/>
    <property type="molecule type" value="Genomic_DNA"/>
</dbReference>
<evidence type="ECO:0000256" key="2">
    <source>
        <dbReference type="ARBA" id="ARBA00022670"/>
    </source>
</evidence>
<dbReference type="InterPro" id="IPR022398">
    <property type="entry name" value="Peptidase_S8_His-AS"/>
</dbReference>
<accession>A0A2W1NH83</accession>
<sequence length="719" mass="78556">MKKYIVIAVLMITHFSFGQIKMSQNCKFDLNFIETQYKSNAHKLDQKLLHQYPIYYLSNRYYLAVLVKIKSNFNKNELKALNVMLGGQVGTILSLKIPLDAVVSFLELKGIETLQIAGKIKPTLNKLLVDTKVDSVHRGLGLPEIYSGKDVLIGITDWGFDYSSPMFYDTLLQDTRILAAWDQFKTSGPHPSNFNYGTEYASAIDLANAAADTANIYSYATHGSHVAGIAGGSGAGTVFRGVAYEANYLMVTFLVDESAVLDAWEWMYEKALQENKRLVINMSWGLYHTGALDGTSLLSQALDNYAEQGVVFVTSGGNNGDVDFHVKHDFLNDSIKTRVNFYSGATNNLWGQSIHGWGDAGNSFEARFSIVDGSGQVLNASPWYNTSTLTNYIDSIIVVGNDTVAYNLSMDASYPTNGRPQMRLRIKKPGVLRIVLESTAPSGTVHFWNVTELSTDVGNWGMDFTAILPDYLAGDANYGIGAPACSGKAITVAAHSAAYANFNGTIYGGQKANFSSVGPLMNGNLKPDISAPGVSVASSISSYTDNGFSQITSVNFNNRTYPFARFSGTSMSSPAVAGIVALMLQANPFLSPYQVKNIIIQTRRLDEHTGMIGPNGDVAWGHGKINALKAIKVAVNTVGVLEVAQPIDWKVYPNPTHQILYIEGLTESVKEMQIINLNGQVIASEMSNNKVNVADLLPGFYVLRVQFENKVEQTTFIVE</sequence>
<feature type="active site" description="Charge relay system" evidence="6 7">
    <location>
        <position position="157"/>
    </location>
</feature>
<feature type="domain" description="Peptidase S8/S53" evidence="8">
    <location>
        <begin position="475"/>
        <end position="603"/>
    </location>
</feature>
<keyword evidence="2 7" id="KW-0645">Protease</keyword>
<evidence type="ECO:0008006" key="12">
    <source>
        <dbReference type="Google" id="ProtNLM"/>
    </source>
</evidence>
<evidence type="ECO:0000256" key="7">
    <source>
        <dbReference type="PROSITE-ProRule" id="PRU01240"/>
    </source>
</evidence>
<dbReference type="GO" id="GO:0006508">
    <property type="term" value="P:proteolysis"/>
    <property type="evidence" value="ECO:0007669"/>
    <property type="project" value="UniProtKB-KW"/>
</dbReference>
<comment type="caution">
    <text evidence="10">The sequence shown here is derived from an EMBL/GenBank/DDBJ whole genome shotgun (WGS) entry which is preliminary data.</text>
</comment>
<evidence type="ECO:0000256" key="6">
    <source>
        <dbReference type="PIRSR" id="PIRSR615500-1"/>
    </source>
</evidence>
<organism evidence="10 11">
    <name type="scientific">Putridiphycobacter roseus</name>
    <dbReference type="NCBI Taxonomy" id="2219161"/>
    <lineage>
        <taxon>Bacteria</taxon>
        <taxon>Pseudomonadati</taxon>
        <taxon>Bacteroidota</taxon>
        <taxon>Flavobacteriia</taxon>
        <taxon>Flavobacteriales</taxon>
        <taxon>Crocinitomicaceae</taxon>
        <taxon>Putridiphycobacter</taxon>
    </lineage>
</organism>
<evidence type="ECO:0000256" key="5">
    <source>
        <dbReference type="ARBA" id="ARBA00022825"/>
    </source>
</evidence>
<dbReference type="InterPro" id="IPR050131">
    <property type="entry name" value="Peptidase_S8_subtilisin-like"/>
</dbReference>
<dbReference type="InterPro" id="IPR026444">
    <property type="entry name" value="Secre_tail"/>
</dbReference>
<dbReference type="PRINTS" id="PR00723">
    <property type="entry name" value="SUBTILISIN"/>
</dbReference>
<dbReference type="GO" id="GO:0004252">
    <property type="term" value="F:serine-type endopeptidase activity"/>
    <property type="evidence" value="ECO:0007669"/>
    <property type="project" value="UniProtKB-UniRule"/>
</dbReference>
<dbReference type="PROSITE" id="PS00138">
    <property type="entry name" value="SUBTILASE_SER"/>
    <property type="match status" value="1"/>
</dbReference>
<dbReference type="Pfam" id="PF00082">
    <property type="entry name" value="Peptidase_S8"/>
    <property type="match status" value="2"/>
</dbReference>
<evidence type="ECO:0000259" key="9">
    <source>
        <dbReference type="Pfam" id="PF18962"/>
    </source>
</evidence>
<dbReference type="PANTHER" id="PTHR43806">
    <property type="entry name" value="PEPTIDASE S8"/>
    <property type="match status" value="1"/>
</dbReference>
<feature type="domain" description="Peptidase S8/S53" evidence="8">
    <location>
        <begin position="148"/>
        <end position="320"/>
    </location>
</feature>
<dbReference type="OrthoDB" id="9792152at2"/>
<keyword evidence="3" id="KW-0732">Signal</keyword>
<gene>
    <name evidence="10" type="ORF">DNU06_08785</name>
</gene>
<reference evidence="10 11" key="1">
    <citation type="submission" date="2018-06" db="EMBL/GenBank/DDBJ databases">
        <title>The draft genome sequence of Crocinitomix sp. SM1701.</title>
        <authorList>
            <person name="Zhang X."/>
        </authorList>
    </citation>
    <scope>NUCLEOTIDE SEQUENCE [LARGE SCALE GENOMIC DNA]</scope>
    <source>
        <strain evidence="10 11">SM1701</strain>
    </source>
</reference>
<dbReference type="PROSITE" id="PS51892">
    <property type="entry name" value="SUBTILASE"/>
    <property type="match status" value="1"/>
</dbReference>
<evidence type="ECO:0000256" key="1">
    <source>
        <dbReference type="ARBA" id="ARBA00011073"/>
    </source>
</evidence>
<feature type="active site" description="Charge relay system" evidence="6 7">
    <location>
        <position position="222"/>
    </location>
</feature>
<evidence type="ECO:0000313" key="10">
    <source>
        <dbReference type="EMBL" id="PZE17356.1"/>
    </source>
</evidence>
<dbReference type="Gene3D" id="3.40.50.200">
    <property type="entry name" value="Peptidase S8/S53 domain"/>
    <property type="match status" value="2"/>
</dbReference>
<protein>
    <recommendedName>
        <fullName evidence="12">Peptidase S8/S53 domain-containing protein</fullName>
    </recommendedName>
</protein>
<keyword evidence="5 7" id="KW-0720">Serine protease</keyword>
<dbReference type="NCBIfam" id="TIGR04183">
    <property type="entry name" value="Por_Secre_tail"/>
    <property type="match status" value="1"/>
</dbReference>
<dbReference type="RefSeq" id="WP_111062881.1">
    <property type="nucleotide sequence ID" value="NZ_JBHUCU010000016.1"/>
</dbReference>
<feature type="active site" description="Charge relay system" evidence="6 7">
    <location>
        <position position="570"/>
    </location>
</feature>
<dbReference type="InterPro" id="IPR036852">
    <property type="entry name" value="Peptidase_S8/S53_dom_sf"/>
</dbReference>
<evidence type="ECO:0000256" key="3">
    <source>
        <dbReference type="ARBA" id="ARBA00022729"/>
    </source>
</evidence>
<keyword evidence="11" id="KW-1185">Reference proteome</keyword>
<proteinExistence type="inferred from homology"/>
<dbReference type="InterPro" id="IPR015500">
    <property type="entry name" value="Peptidase_S8_subtilisin-rel"/>
</dbReference>
<feature type="domain" description="Secretion system C-terminal sorting" evidence="9">
    <location>
        <begin position="651"/>
        <end position="718"/>
    </location>
</feature>
<dbReference type="SUPFAM" id="SSF52743">
    <property type="entry name" value="Subtilisin-like"/>
    <property type="match status" value="1"/>
</dbReference>
<dbReference type="InterPro" id="IPR023828">
    <property type="entry name" value="Peptidase_S8_Ser-AS"/>
</dbReference>
<evidence type="ECO:0000313" key="11">
    <source>
        <dbReference type="Proteomes" id="UP000249248"/>
    </source>
</evidence>
<dbReference type="Pfam" id="PF18962">
    <property type="entry name" value="Por_Secre_tail"/>
    <property type="match status" value="1"/>
</dbReference>
<dbReference type="InterPro" id="IPR000209">
    <property type="entry name" value="Peptidase_S8/S53_dom"/>
</dbReference>
<name>A0A2W1NH83_9FLAO</name>